<keyword evidence="3 5" id="KW-1133">Transmembrane helix</keyword>
<comment type="subcellular location">
    <subcellularLocation>
        <location evidence="1">Membrane</location>
        <topology evidence="1">Multi-pass membrane protein</topology>
    </subcellularLocation>
</comment>
<keyword evidence="4 5" id="KW-0472">Membrane</keyword>
<dbReference type="PIRSF" id="PIRSF033913">
    <property type="entry name" value="S-S_format_DsbB"/>
    <property type="match status" value="1"/>
</dbReference>
<protein>
    <recommendedName>
        <fullName evidence="8">Disulfide bond formation protein B</fullName>
    </recommendedName>
</protein>
<dbReference type="AlphaFoldDB" id="A0A918UD65"/>
<dbReference type="RefSeq" id="WP_189619238.1">
    <property type="nucleotide sequence ID" value="NZ_BMZA01000001.1"/>
</dbReference>
<gene>
    <name evidence="6" type="ORF">GCM10011614_02100</name>
</gene>
<dbReference type="InterPro" id="IPR024199">
    <property type="entry name" value="Uncharacterised_DsbB"/>
</dbReference>
<dbReference type="InterPro" id="IPR003752">
    <property type="entry name" value="DiS_bond_form_DsbB/BdbC"/>
</dbReference>
<dbReference type="GO" id="GO:0015035">
    <property type="term" value="F:protein-disulfide reductase activity"/>
    <property type="evidence" value="ECO:0007669"/>
    <property type="project" value="InterPro"/>
</dbReference>
<dbReference type="GO" id="GO:0006457">
    <property type="term" value="P:protein folding"/>
    <property type="evidence" value="ECO:0007669"/>
    <property type="project" value="InterPro"/>
</dbReference>
<evidence type="ECO:0000256" key="3">
    <source>
        <dbReference type="ARBA" id="ARBA00022989"/>
    </source>
</evidence>
<feature type="transmembrane region" description="Helical" evidence="5">
    <location>
        <begin position="12"/>
        <end position="35"/>
    </location>
</feature>
<organism evidence="6 7">
    <name type="scientific">Novosphingobium colocasiae</name>
    <dbReference type="NCBI Taxonomy" id="1256513"/>
    <lineage>
        <taxon>Bacteria</taxon>
        <taxon>Pseudomonadati</taxon>
        <taxon>Pseudomonadota</taxon>
        <taxon>Alphaproteobacteria</taxon>
        <taxon>Sphingomonadales</taxon>
        <taxon>Sphingomonadaceae</taxon>
        <taxon>Novosphingobium</taxon>
    </lineage>
</organism>
<feature type="transmembrane region" description="Helical" evidence="5">
    <location>
        <begin position="129"/>
        <end position="155"/>
    </location>
</feature>
<feature type="transmembrane region" description="Helical" evidence="5">
    <location>
        <begin position="47"/>
        <end position="63"/>
    </location>
</feature>
<reference evidence="6" key="2">
    <citation type="submission" date="2020-09" db="EMBL/GenBank/DDBJ databases">
        <authorList>
            <person name="Sun Q."/>
            <person name="Kim S."/>
        </authorList>
    </citation>
    <scope>NUCLEOTIDE SEQUENCE</scope>
    <source>
        <strain evidence="6">KCTC 32255</strain>
    </source>
</reference>
<name>A0A918UD65_9SPHN</name>
<evidence type="ECO:0000313" key="6">
    <source>
        <dbReference type="EMBL" id="GGY90998.1"/>
    </source>
</evidence>
<evidence type="ECO:0000256" key="2">
    <source>
        <dbReference type="ARBA" id="ARBA00022692"/>
    </source>
</evidence>
<comment type="caution">
    <text evidence="6">The sequence shown here is derived from an EMBL/GenBank/DDBJ whole genome shotgun (WGS) entry which is preliminary data.</text>
</comment>
<evidence type="ECO:0000313" key="7">
    <source>
        <dbReference type="Proteomes" id="UP000648075"/>
    </source>
</evidence>
<dbReference type="Proteomes" id="UP000648075">
    <property type="component" value="Unassembled WGS sequence"/>
</dbReference>
<evidence type="ECO:0000256" key="5">
    <source>
        <dbReference type="SAM" id="Phobius"/>
    </source>
</evidence>
<sequence>MTVATVPQDVRAARWLALLVPAALLGGAYVSQYGFGLYPCEMCWWQRYPHMAAIVLALLSFFWRPVRPLVAVAAVAIGISGLIGAFHAGVEYHWWQGFTACTAERTTGGGDPLAAILDSPLIRCDTAQWTLMGISLAGFNFILSGLGAIAILALLSRRGAGPEGAGAGS</sequence>
<accession>A0A918UD65</accession>
<evidence type="ECO:0000256" key="4">
    <source>
        <dbReference type="ARBA" id="ARBA00023136"/>
    </source>
</evidence>
<dbReference type="Gene3D" id="1.20.1550.10">
    <property type="entry name" value="DsbB-like"/>
    <property type="match status" value="1"/>
</dbReference>
<feature type="transmembrane region" description="Helical" evidence="5">
    <location>
        <begin position="70"/>
        <end position="90"/>
    </location>
</feature>
<keyword evidence="7" id="KW-1185">Reference proteome</keyword>
<dbReference type="EMBL" id="BMZA01000001">
    <property type="protein sequence ID" value="GGY90998.1"/>
    <property type="molecule type" value="Genomic_DNA"/>
</dbReference>
<dbReference type="GO" id="GO:0016020">
    <property type="term" value="C:membrane"/>
    <property type="evidence" value="ECO:0007669"/>
    <property type="project" value="UniProtKB-SubCell"/>
</dbReference>
<evidence type="ECO:0000256" key="1">
    <source>
        <dbReference type="ARBA" id="ARBA00004141"/>
    </source>
</evidence>
<dbReference type="SUPFAM" id="SSF158442">
    <property type="entry name" value="DsbB-like"/>
    <property type="match status" value="1"/>
</dbReference>
<dbReference type="InterPro" id="IPR023380">
    <property type="entry name" value="DsbB-like_sf"/>
</dbReference>
<keyword evidence="2 5" id="KW-0812">Transmembrane</keyword>
<proteinExistence type="predicted"/>
<reference evidence="6" key="1">
    <citation type="journal article" date="2014" name="Int. J. Syst. Evol. Microbiol.">
        <title>Complete genome sequence of Corynebacterium casei LMG S-19264T (=DSM 44701T), isolated from a smear-ripened cheese.</title>
        <authorList>
            <consortium name="US DOE Joint Genome Institute (JGI-PGF)"/>
            <person name="Walter F."/>
            <person name="Albersmeier A."/>
            <person name="Kalinowski J."/>
            <person name="Ruckert C."/>
        </authorList>
    </citation>
    <scope>NUCLEOTIDE SEQUENCE</scope>
    <source>
        <strain evidence="6">KCTC 32255</strain>
    </source>
</reference>
<dbReference type="Pfam" id="PF02600">
    <property type="entry name" value="DsbB"/>
    <property type="match status" value="1"/>
</dbReference>
<evidence type="ECO:0008006" key="8">
    <source>
        <dbReference type="Google" id="ProtNLM"/>
    </source>
</evidence>